<evidence type="ECO:0000259" key="7">
    <source>
        <dbReference type="PROSITE" id="PS50109"/>
    </source>
</evidence>
<organism evidence="8 9">
    <name type="scientific">Avrilella dinanensis</name>
    <dbReference type="NCBI Taxonomy" id="2008672"/>
    <lineage>
        <taxon>Bacteria</taxon>
        <taxon>Pseudomonadati</taxon>
        <taxon>Bacteroidota</taxon>
        <taxon>Flavobacteriia</taxon>
        <taxon>Flavobacteriales</taxon>
        <taxon>Flavobacteriaceae</taxon>
        <taxon>Avrilella</taxon>
    </lineage>
</organism>
<dbReference type="GO" id="GO:0030295">
    <property type="term" value="F:protein kinase activator activity"/>
    <property type="evidence" value="ECO:0007669"/>
    <property type="project" value="TreeGrafter"/>
</dbReference>
<dbReference type="GO" id="GO:0007234">
    <property type="term" value="P:osmosensory signaling via phosphorelay pathway"/>
    <property type="evidence" value="ECO:0007669"/>
    <property type="project" value="TreeGrafter"/>
</dbReference>
<comment type="caution">
    <text evidence="8">The sequence shown here is derived from an EMBL/GenBank/DDBJ whole genome shotgun (WGS) entry which is preliminary data.</text>
</comment>
<dbReference type="GO" id="GO:0000156">
    <property type="term" value="F:phosphorelay response regulator activity"/>
    <property type="evidence" value="ECO:0007669"/>
    <property type="project" value="TreeGrafter"/>
</dbReference>
<dbReference type="EC" id="2.7.13.3" evidence="2"/>
<dbReference type="OrthoDB" id="1933776at2"/>
<evidence type="ECO:0000256" key="2">
    <source>
        <dbReference type="ARBA" id="ARBA00012438"/>
    </source>
</evidence>
<dbReference type="SMART" id="SM00388">
    <property type="entry name" value="HisKA"/>
    <property type="match status" value="1"/>
</dbReference>
<dbReference type="GO" id="GO:0000155">
    <property type="term" value="F:phosphorelay sensor kinase activity"/>
    <property type="evidence" value="ECO:0007669"/>
    <property type="project" value="InterPro"/>
</dbReference>
<feature type="transmembrane region" description="Helical" evidence="6">
    <location>
        <begin position="271"/>
        <end position="292"/>
    </location>
</feature>
<evidence type="ECO:0000313" key="8">
    <source>
        <dbReference type="EMBL" id="PJR04378.1"/>
    </source>
</evidence>
<dbReference type="Gene3D" id="1.10.287.130">
    <property type="match status" value="1"/>
</dbReference>
<dbReference type="InterPro" id="IPR036097">
    <property type="entry name" value="HisK_dim/P_sf"/>
</dbReference>
<dbReference type="FunFam" id="3.30.565.10:FF:000006">
    <property type="entry name" value="Sensor histidine kinase WalK"/>
    <property type="match status" value="1"/>
</dbReference>
<comment type="catalytic activity">
    <reaction evidence="1">
        <text>ATP + protein L-histidine = ADP + protein N-phospho-L-histidine.</text>
        <dbReference type="EC" id="2.7.13.3"/>
    </reaction>
</comment>
<evidence type="ECO:0000256" key="5">
    <source>
        <dbReference type="ARBA" id="ARBA00022777"/>
    </source>
</evidence>
<dbReference type="InterPro" id="IPR003661">
    <property type="entry name" value="HisK_dim/P_dom"/>
</dbReference>
<dbReference type="CDD" id="cd00075">
    <property type="entry name" value="HATPase"/>
    <property type="match status" value="1"/>
</dbReference>
<dbReference type="InterPro" id="IPR005467">
    <property type="entry name" value="His_kinase_dom"/>
</dbReference>
<dbReference type="PANTHER" id="PTHR42878:SF13">
    <property type="entry name" value="HISTIDINE KINASE"/>
    <property type="match status" value="1"/>
</dbReference>
<dbReference type="SUPFAM" id="SSF47384">
    <property type="entry name" value="Homodimeric domain of signal transducing histidine kinase"/>
    <property type="match status" value="1"/>
</dbReference>
<dbReference type="InterPro" id="IPR050351">
    <property type="entry name" value="BphY/WalK/GraS-like"/>
</dbReference>
<dbReference type="PRINTS" id="PR00344">
    <property type="entry name" value="BCTRLSENSOR"/>
</dbReference>
<gene>
    <name evidence="8" type="ORF">CDL10_07385</name>
</gene>
<dbReference type="EMBL" id="NIPO01000001">
    <property type="protein sequence ID" value="PJR04378.1"/>
    <property type="molecule type" value="Genomic_DNA"/>
</dbReference>
<dbReference type="Pfam" id="PF00512">
    <property type="entry name" value="HisKA"/>
    <property type="match status" value="1"/>
</dbReference>
<accession>A0A2M9R675</accession>
<dbReference type="SUPFAM" id="SSF55874">
    <property type="entry name" value="ATPase domain of HSP90 chaperone/DNA topoisomerase II/histidine kinase"/>
    <property type="match status" value="1"/>
</dbReference>
<name>A0A2M9R675_9FLAO</name>
<feature type="transmembrane region" description="Helical" evidence="6">
    <location>
        <begin position="7"/>
        <end position="28"/>
    </location>
</feature>
<keyword evidence="6" id="KW-0472">Membrane</keyword>
<keyword evidence="3" id="KW-0597">Phosphoprotein</keyword>
<dbReference type="SMART" id="SM00387">
    <property type="entry name" value="HATPase_c"/>
    <property type="match status" value="1"/>
</dbReference>
<keyword evidence="6" id="KW-1133">Transmembrane helix</keyword>
<proteinExistence type="predicted"/>
<keyword evidence="4" id="KW-0808">Transferase</keyword>
<feature type="domain" description="Histidine kinase" evidence="7">
    <location>
        <begin position="312"/>
        <end position="531"/>
    </location>
</feature>
<evidence type="ECO:0000256" key="6">
    <source>
        <dbReference type="SAM" id="Phobius"/>
    </source>
</evidence>
<keyword evidence="5 8" id="KW-0418">Kinase</keyword>
<dbReference type="Pfam" id="PF02518">
    <property type="entry name" value="HATPase_c"/>
    <property type="match status" value="1"/>
</dbReference>
<dbReference type="Gene3D" id="3.30.565.10">
    <property type="entry name" value="Histidine kinase-like ATPase, C-terminal domain"/>
    <property type="match status" value="1"/>
</dbReference>
<dbReference type="InterPro" id="IPR036890">
    <property type="entry name" value="HATPase_C_sf"/>
</dbReference>
<sequence>MNKLRFKLLVALMSLSLIGIIFVQLYWIKTSYDNNELQFRNHVSLISRNVADMIKEREQYEFTKRFNEYAQQKGKNPDKKDIREIYYIEKNSKNEIVYSNVVFSQDYTLPGSFFDNKSGDITLKNYSTKRKLKIYENEQHPIDGHQYGEVMSSFKDDFSPTEVMEQESEILRITANIAYNDIVSAYPIEDRTSNEEIEKMLRKELAESGIDTDFSYGVFNNGVETSIHSDKFVYNPKNTFSVPLFQDFYGSSKYQLYVSFPEKDKFIFSDLMPFVLMSLLFTFVILAAYISAISQLIRMRQISEIKNDFINNMTHEFKTPIATINLALDAIKNPATIKDEEKITRYVQMIRDENKRMHAQIENILRMSKLEKRELDIQKEKVELNDIVEVAAEHIRLIVEDSQGEIRLHLGAVRNTVLVNPVHFTNVLINMLDNAVKYSPEAPQIDIYTENVKDNILIKIKDKGAGMSKAAQKRIFEKFYREHTGDLHNVKGHGLGLAYVKQIVDDHNGEIYVESEKGKGSTFTIKLPLIN</sequence>
<dbReference type="RefSeq" id="WP_100677938.1">
    <property type="nucleotide sequence ID" value="NZ_NIPO01000001.1"/>
</dbReference>
<protein>
    <recommendedName>
        <fullName evidence="2">histidine kinase</fullName>
        <ecNumber evidence="2">2.7.13.3</ecNumber>
    </recommendedName>
</protein>
<dbReference type="CDD" id="cd00082">
    <property type="entry name" value="HisKA"/>
    <property type="match status" value="1"/>
</dbReference>
<dbReference type="PANTHER" id="PTHR42878">
    <property type="entry name" value="TWO-COMPONENT HISTIDINE KINASE"/>
    <property type="match status" value="1"/>
</dbReference>
<dbReference type="AlphaFoldDB" id="A0A2M9R675"/>
<evidence type="ECO:0000256" key="3">
    <source>
        <dbReference type="ARBA" id="ARBA00022553"/>
    </source>
</evidence>
<evidence type="ECO:0000256" key="4">
    <source>
        <dbReference type="ARBA" id="ARBA00022679"/>
    </source>
</evidence>
<evidence type="ECO:0000256" key="1">
    <source>
        <dbReference type="ARBA" id="ARBA00000085"/>
    </source>
</evidence>
<dbReference type="Proteomes" id="UP000231960">
    <property type="component" value="Unassembled WGS sequence"/>
</dbReference>
<reference evidence="8 9" key="1">
    <citation type="submission" date="2017-06" db="EMBL/GenBank/DDBJ databases">
        <title>Description of Avrilella dinanensis gen. nov. sp. nov.</title>
        <authorList>
            <person name="Leyer C."/>
            <person name="Sassi M."/>
            <person name="Minet J."/>
            <person name="Kayal S."/>
            <person name="Cattoir V."/>
        </authorList>
    </citation>
    <scope>NUCLEOTIDE SEQUENCE [LARGE SCALE GENOMIC DNA]</scope>
    <source>
        <strain evidence="8 9">UR159</strain>
    </source>
</reference>
<evidence type="ECO:0000313" key="9">
    <source>
        <dbReference type="Proteomes" id="UP000231960"/>
    </source>
</evidence>
<dbReference type="InterPro" id="IPR003594">
    <property type="entry name" value="HATPase_dom"/>
</dbReference>
<keyword evidence="9" id="KW-1185">Reference proteome</keyword>
<dbReference type="PROSITE" id="PS50109">
    <property type="entry name" value="HIS_KIN"/>
    <property type="match status" value="1"/>
</dbReference>
<keyword evidence="6" id="KW-0812">Transmembrane</keyword>
<dbReference type="InterPro" id="IPR004358">
    <property type="entry name" value="Sig_transdc_His_kin-like_C"/>
</dbReference>